<feature type="transmembrane region" description="Helical" evidence="1">
    <location>
        <begin position="142"/>
        <end position="160"/>
    </location>
</feature>
<name>A0A644YCR0_9ZZZZ</name>
<feature type="transmembrane region" description="Helical" evidence="1">
    <location>
        <begin position="12"/>
        <end position="37"/>
    </location>
</feature>
<feature type="transmembrane region" description="Helical" evidence="1">
    <location>
        <begin position="76"/>
        <end position="96"/>
    </location>
</feature>
<organism evidence="2">
    <name type="scientific">bioreactor metagenome</name>
    <dbReference type="NCBI Taxonomy" id="1076179"/>
    <lineage>
        <taxon>unclassified sequences</taxon>
        <taxon>metagenomes</taxon>
        <taxon>ecological metagenomes</taxon>
    </lineage>
</organism>
<feature type="transmembrane region" description="Helical" evidence="1">
    <location>
        <begin position="43"/>
        <end position="64"/>
    </location>
</feature>
<sequence length="210" mass="22057">MQQRQNGSDLRAIAVPVALAVTGIVFGALTSAINHGFGPGQEYVSKVLGSAWCWLLAAYAACLTGRNFRMSVRRGLAFLIPAILAYEIGDLVGGSYDTALPGLPRQFDLLNFTIWTAYYIILSLITAVVLSTILVATRSGGLVGFFGTIVVPGLVAYLALDTYRGLIVQPGFDPIGQVVNLTAGTVAAVVTGAVGLIALIRSLTRRAGIN</sequence>
<dbReference type="EMBL" id="VSSQ01004696">
    <property type="protein sequence ID" value="MPM26280.1"/>
    <property type="molecule type" value="Genomic_DNA"/>
</dbReference>
<evidence type="ECO:0000256" key="1">
    <source>
        <dbReference type="SAM" id="Phobius"/>
    </source>
</evidence>
<dbReference type="AlphaFoldDB" id="A0A644YCR0"/>
<reference evidence="2" key="1">
    <citation type="submission" date="2019-08" db="EMBL/GenBank/DDBJ databases">
        <authorList>
            <person name="Kucharzyk K."/>
            <person name="Murdoch R.W."/>
            <person name="Higgins S."/>
            <person name="Loffler F."/>
        </authorList>
    </citation>
    <scope>NUCLEOTIDE SEQUENCE</scope>
</reference>
<gene>
    <name evidence="2" type="ORF">SDC9_72781</name>
</gene>
<keyword evidence="1" id="KW-0472">Membrane</keyword>
<keyword evidence="1" id="KW-0812">Transmembrane</keyword>
<keyword evidence="1" id="KW-1133">Transmembrane helix</keyword>
<accession>A0A644YCR0</accession>
<proteinExistence type="predicted"/>
<evidence type="ECO:0000313" key="2">
    <source>
        <dbReference type="EMBL" id="MPM26280.1"/>
    </source>
</evidence>
<feature type="transmembrane region" description="Helical" evidence="1">
    <location>
        <begin position="180"/>
        <end position="200"/>
    </location>
</feature>
<comment type="caution">
    <text evidence="2">The sequence shown here is derived from an EMBL/GenBank/DDBJ whole genome shotgun (WGS) entry which is preliminary data.</text>
</comment>
<feature type="transmembrane region" description="Helical" evidence="1">
    <location>
        <begin position="116"/>
        <end position="135"/>
    </location>
</feature>
<protein>
    <submittedName>
        <fullName evidence="2">Uncharacterized protein</fullName>
    </submittedName>
</protein>